<evidence type="ECO:0000313" key="11">
    <source>
        <dbReference type="Proteomes" id="UP001619887"/>
    </source>
</evidence>
<evidence type="ECO:0000256" key="7">
    <source>
        <dbReference type="ARBA" id="ARBA00040677"/>
    </source>
</evidence>
<evidence type="ECO:0000256" key="2">
    <source>
        <dbReference type="ARBA" id="ARBA00009403"/>
    </source>
</evidence>
<accession>A0ABD2FF69</accession>
<dbReference type="GO" id="GO:0002376">
    <property type="term" value="P:immune system process"/>
    <property type="evidence" value="ECO:0007669"/>
    <property type="project" value="UniProtKB-KW"/>
</dbReference>
<dbReference type="GO" id="GO:0071220">
    <property type="term" value="P:cellular response to bacterial lipoprotein"/>
    <property type="evidence" value="ECO:0007669"/>
    <property type="project" value="UniProtKB-ARBA"/>
</dbReference>
<evidence type="ECO:0000256" key="5">
    <source>
        <dbReference type="ARBA" id="ARBA00022704"/>
    </source>
</evidence>
<dbReference type="SUPFAM" id="SSF54403">
    <property type="entry name" value="Cystatin/monellin"/>
    <property type="match status" value="1"/>
</dbReference>
<evidence type="ECO:0000256" key="3">
    <source>
        <dbReference type="ARBA" id="ARBA00022490"/>
    </source>
</evidence>
<dbReference type="PANTHER" id="PTHR11414">
    <property type="entry name" value="CYSTATIN FAMILY MEMBER"/>
    <property type="match status" value="1"/>
</dbReference>
<dbReference type="PANTHER" id="PTHR11414:SF21">
    <property type="entry name" value="CYSTATIN 14A, TANDEM DUPLICATE 1-RELATED"/>
    <property type="match status" value="1"/>
</dbReference>
<dbReference type="FunFam" id="3.10.450.10:FF:000001">
    <property type="entry name" value="Cystatin-A"/>
    <property type="match status" value="1"/>
</dbReference>
<reference evidence="10 11" key="1">
    <citation type="journal article" date="2022" name="G3 (Bethesda)">
        <title>Evaluating Illumina-, Nanopore-, and PacBio-based genome assembly strategies with the bald notothen, Trematomus borchgrevinki.</title>
        <authorList>
            <person name="Rayamajhi N."/>
            <person name="Cheng C.C."/>
            <person name="Catchen J.M."/>
        </authorList>
    </citation>
    <scope>NUCLEOTIDE SEQUENCE [LARGE SCALE GENOMIC DNA]</scope>
    <source>
        <strain evidence="10">AGRC-2024</strain>
    </source>
</reference>
<keyword evidence="4" id="KW-0646">Protease inhibitor</keyword>
<evidence type="ECO:0000259" key="9">
    <source>
        <dbReference type="SMART" id="SM00043"/>
    </source>
</evidence>
<gene>
    <name evidence="10" type="ORF">OYC64_011409</name>
</gene>
<evidence type="ECO:0000256" key="8">
    <source>
        <dbReference type="ARBA" id="ARBA00041437"/>
    </source>
</evidence>
<keyword evidence="3" id="KW-0963">Cytoplasm</keyword>
<dbReference type="EMBL" id="JBIYXZ010002090">
    <property type="protein sequence ID" value="KAL3040373.1"/>
    <property type="molecule type" value="Genomic_DNA"/>
</dbReference>
<proteinExistence type="inferred from homology"/>
<dbReference type="PRINTS" id="PR00295">
    <property type="entry name" value="STEFINA"/>
</dbReference>
<evidence type="ECO:0000256" key="6">
    <source>
        <dbReference type="ARBA" id="ARBA00022859"/>
    </source>
</evidence>
<dbReference type="InterPro" id="IPR046350">
    <property type="entry name" value="Cystatin_sf"/>
</dbReference>
<dbReference type="Proteomes" id="UP001619887">
    <property type="component" value="Unassembled WGS sequence"/>
</dbReference>
<comment type="subcellular location">
    <subcellularLocation>
        <location evidence="1">Cytoplasm</location>
    </subcellularLocation>
</comment>
<feature type="domain" description="Cystatin" evidence="9">
    <location>
        <begin position="5"/>
        <end position="102"/>
    </location>
</feature>
<dbReference type="Gene3D" id="3.10.450.10">
    <property type="match status" value="1"/>
</dbReference>
<organism evidence="10 11">
    <name type="scientific">Pagothenia borchgrevinki</name>
    <name type="common">Bald rockcod</name>
    <name type="synonym">Trematomus borchgrevinki</name>
    <dbReference type="NCBI Taxonomy" id="8213"/>
    <lineage>
        <taxon>Eukaryota</taxon>
        <taxon>Metazoa</taxon>
        <taxon>Chordata</taxon>
        <taxon>Craniata</taxon>
        <taxon>Vertebrata</taxon>
        <taxon>Euteleostomi</taxon>
        <taxon>Actinopterygii</taxon>
        <taxon>Neopterygii</taxon>
        <taxon>Teleostei</taxon>
        <taxon>Neoteleostei</taxon>
        <taxon>Acanthomorphata</taxon>
        <taxon>Eupercaria</taxon>
        <taxon>Perciformes</taxon>
        <taxon>Notothenioidei</taxon>
        <taxon>Nototheniidae</taxon>
        <taxon>Pagothenia</taxon>
    </lineage>
</organism>
<keyword evidence="6" id="KW-0391">Immunity</keyword>
<dbReference type="GO" id="GO:0005737">
    <property type="term" value="C:cytoplasm"/>
    <property type="evidence" value="ECO:0007669"/>
    <property type="project" value="UniProtKB-SubCell"/>
</dbReference>
<dbReference type="GO" id="GO:0004869">
    <property type="term" value="F:cysteine-type endopeptidase inhibitor activity"/>
    <property type="evidence" value="ECO:0007669"/>
    <property type="project" value="UniProtKB-KW"/>
</dbReference>
<evidence type="ECO:0000313" key="10">
    <source>
        <dbReference type="EMBL" id="KAL3040373.1"/>
    </source>
</evidence>
<evidence type="ECO:0000256" key="1">
    <source>
        <dbReference type="ARBA" id="ARBA00004496"/>
    </source>
</evidence>
<dbReference type="AlphaFoldDB" id="A0ABD2FF69"/>
<comment type="caution">
    <text evidence="10">The sequence shown here is derived from an EMBL/GenBank/DDBJ whole genome shotgun (WGS) entry which is preliminary data.</text>
</comment>
<dbReference type="InterPro" id="IPR000010">
    <property type="entry name" value="Cystatin_dom"/>
</dbReference>
<protein>
    <recommendedName>
        <fullName evidence="7">Cystatin-B</fullName>
    </recommendedName>
    <alternativeName>
        <fullName evidence="8">Stefin-B</fullName>
    </alternativeName>
</protein>
<dbReference type="SMART" id="SM00043">
    <property type="entry name" value="CY"/>
    <property type="match status" value="1"/>
</dbReference>
<dbReference type="Pfam" id="PF00031">
    <property type="entry name" value="Cystatin"/>
    <property type="match status" value="1"/>
</dbReference>
<dbReference type="InterPro" id="IPR001713">
    <property type="entry name" value="Prot_inh_stefin"/>
</dbReference>
<keyword evidence="5" id="KW-0789">Thiol protease inhibitor</keyword>
<reference evidence="10 11" key="2">
    <citation type="journal article" date="2024" name="G3 (Bethesda)">
        <title>The genome of the cryopelagic Antarctic bald notothen, Trematomus borchgrevinki.</title>
        <authorList>
            <person name="Rayamajhi N."/>
            <person name="Rivera-Colon A.G."/>
            <person name="Minhas B.F."/>
            <person name="Cheng C.C."/>
            <person name="Catchen J.M."/>
        </authorList>
    </citation>
    <scope>NUCLEOTIDE SEQUENCE [LARGE SCALE GENOMIC DNA]</scope>
    <source>
        <strain evidence="10">AGRC-2024</strain>
    </source>
</reference>
<sequence length="132" mass="14774">MADMVMCGGWGETKDATEETQEICDAVKDQVEQRTNQKYAVYKAVKFRFAVAAGRDLTIKVFAGEEDYIHLSVFYHLPCNGGKVELLNVEEGKTKHDPLGPFLNVDMTFFNSVRLKGSSLILKCSSSLSWND</sequence>
<name>A0ABD2FF69_PAGBO</name>
<comment type="similarity">
    <text evidence="2">Belongs to the cystatin family.</text>
</comment>
<keyword evidence="11" id="KW-1185">Reference proteome</keyword>
<evidence type="ECO:0000256" key="4">
    <source>
        <dbReference type="ARBA" id="ARBA00022690"/>
    </source>
</evidence>